<reference evidence="11" key="2">
    <citation type="journal article" date="2021" name="PeerJ">
        <title>Extensive microbial diversity within the chicken gut microbiome revealed by metagenomics and culture.</title>
        <authorList>
            <person name="Gilroy R."/>
            <person name="Ravi A."/>
            <person name="Getino M."/>
            <person name="Pursley I."/>
            <person name="Horton D.L."/>
            <person name="Alikhan N.F."/>
            <person name="Baker D."/>
            <person name="Gharbi K."/>
            <person name="Hall N."/>
            <person name="Watson M."/>
            <person name="Adriaenssens E.M."/>
            <person name="Foster-Nyarko E."/>
            <person name="Jarju S."/>
            <person name="Secka A."/>
            <person name="Antonio M."/>
            <person name="Oren A."/>
            <person name="Chaudhuri R.R."/>
            <person name="La Ragione R."/>
            <person name="Hildebrand F."/>
            <person name="Pallen M.J."/>
        </authorList>
    </citation>
    <scope>NUCLEOTIDE SEQUENCE</scope>
    <source>
        <strain evidence="11">2889</strain>
    </source>
</reference>
<keyword evidence="8" id="KW-0717">Septation</keyword>
<proteinExistence type="inferred from homology"/>
<keyword evidence="6" id="KW-0460">Magnesium</keyword>
<dbReference type="GO" id="GO:0046872">
    <property type="term" value="F:metal ion binding"/>
    <property type="evidence" value="ECO:0007669"/>
    <property type="project" value="UniProtKB-KW"/>
</dbReference>
<evidence type="ECO:0000256" key="6">
    <source>
        <dbReference type="ARBA" id="ARBA00022842"/>
    </source>
</evidence>
<dbReference type="PANTHER" id="PTHR11649:SF13">
    <property type="entry name" value="ENGB-TYPE G DOMAIN-CONTAINING PROTEIN"/>
    <property type="match status" value="1"/>
</dbReference>
<evidence type="ECO:0000256" key="1">
    <source>
        <dbReference type="ARBA" id="ARBA00001946"/>
    </source>
</evidence>
<reference evidence="11" key="1">
    <citation type="submission" date="2020-10" db="EMBL/GenBank/DDBJ databases">
        <authorList>
            <person name="Gilroy R."/>
        </authorList>
    </citation>
    <scope>NUCLEOTIDE SEQUENCE</scope>
    <source>
        <strain evidence="11">2889</strain>
    </source>
</reference>
<evidence type="ECO:0000259" key="10">
    <source>
        <dbReference type="PROSITE" id="PS51706"/>
    </source>
</evidence>
<evidence type="ECO:0000256" key="2">
    <source>
        <dbReference type="ARBA" id="ARBA00009638"/>
    </source>
</evidence>
<dbReference type="EMBL" id="JADIMZ010000027">
    <property type="protein sequence ID" value="MBO8432022.1"/>
    <property type="molecule type" value="Genomic_DNA"/>
</dbReference>
<evidence type="ECO:0000313" key="11">
    <source>
        <dbReference type="EMBL" id="MBO8432022.1"/>
    </source>
</evidence>
<feature type="non-terminal residue" evidence="11">
    <location>
        <position position="169"/>
    </location>
</feature>
<sequence length="169" mass="19128">MNIQKAEFLSCCSDYRKCPQEDLPEYAFIGRSNVGKSSLINCLCQQNGLAKTSSSPGKTQTIVHFKVDDRWFLADLPGYGYASVGKKQREQWQKMTRDYLLRRPNLFCVFVLVDLRIPPQKIDLEFLQFLGENELPLCVIGTKADKLGKMALESSAEAIKAALGEMWEP</sequence>
<dbReference type="CDD" id="cd01876">
    <property type="entry name" value="YihA_EngB"/>
    <property type="match status" value="1"/>
</dbReference>
<dbReference type="Gene3D" id="3.40.50.300">
    <property type="entry name" value="P-loop containing nucleotide triphosphate hydrolases"/>
    <property type="match status" value="1"/>
</dbReference>
<evidence type="ECO:0000256" key="5">
    <source>
        <dbReference type="ARBA" id="ARBA00022741"/>
    </source>
</evidence>
<dbReference type="AlphaFoldDB" id="A0A9D9H1L3"/>
<feature type="domain" description="EngB-type G" evidence="10">
    <location>
        <begin position="22"/>
        <end position="169"/>
    </location>
</feature>
<protein>
    <submittedName>
        <fullName evidence="11">YihA family ribosome biogenesis GTP-binding protein</fullName>
    </submittedName>
</protein>
<dbReference type="PROSITE" id="PS51706">
    <property type="entry name" value="G_ENGB"/>
    <property type="match status" value="1"/>
</dbReference>
<keyword evidence="4" id="KW-0479">Metal-binding</keyword>
<dbReference type="HAMAP" id="MF_00321">
    <property type="entry name" value="GTPase_EngB"/>
    <property type="match status" value="1"/>
</dbReference>
<organism evidence="11 12">
    <name type="scientific">Candidatus Pullibacteroides excrementavium</name>
    <dbReference type="NCBI Taxonomy" id="2840905"/>
    <lineage>
        <taxon>Bacteria</taxon>
        <taxon>Pseudomonadati</taxon>
        <taxon>Bacteroidota</taxon>
        <taxon>Bacteroidia</taxon>
        <taxon>Bacteroidales</taxon>
        <taxon>Candidatus Pullibacteroides</taxon>
    </lineage>
</organism>
<keyword evidence="9" id="KW-0131">Cell cycle</keyword>
<evidence type="ECO:0000313" key="12">
    <source>
        <dbReference type="Proteomes" id="UP000823612"/>
    </source>
</evidence>
<evidence type="ECO:0000256" key="4">
    <source>
        <dbReference type="ARBA" id="ARBA00022723"/>
    </source>
</evidence>
<dbReference type="SUPFAM" id="SSF52540">
    <property type="entry name" value="P-loop containing nucleoside triphosphate hydrolases"/>
    <property type="match status" value="1"/>
</dbReference>
<dbReference type="NCBIfam" id="TIGR03598">
    <property type="entry name" value="GTPase_YsxC"/>
    <property type="match status" value="1"/>
</dbReference>
<dbReference type="InterPro" id="IPR027417">
    <property type="entry name" value="P-loop_NTPase"/>
</dbReference>
<comment type="cofactor">
    <cofactor evidence="1">
        <name>Mg(2+)</name>
        <dbReference type="ChEBI" id="CHEBI:18420"/>
    </cofactor>
</comment>
<name>A0A9D9H1L3_9BACT</name>
<evidence type="ECO:0000256" key="8">
    <source>
        <dbReference type="ARBA" id="ARBA00023210"/>
    </source>
</evidence>
<accession>A0A9D9H1L3</accession>
<keyword evidence="5" id="KW-0547">Nucleotide-binding</keyword>
<evidence type="ECO:0000256" key="7">
    <source>
        <dbReference type="ARBA" id="ARBA00023134"/>
    </source>
</evidence>
<comment type="caution">
    <text evidence="11">The sequence shown here is derived from an EMBL/GenBank/DDBJ whole genome shotgun (WGS) entry which is preliminary data.</text>
</comment>
<dbReference type="PANTHER" id="PTHR11649">
    <property type="entry name" value="MSS1/TRME-RELATED GTP-BINDING PROTEIN"/>
    <property type="match status" value="1"/>
</dbReference>
<evidence type="ECO:0000256" key="3">
    <source>
        <dbReference type="ARBA" id="ARBA00022618"/>
    </source>
</evidence>
<gene>
    <name evidence="11" type="ORF">IAB08_01850</name>
</gene>
<dbReference type="GO" id="GO:0005525">
    <property type="term" value="F:GTP binding"/>
    <property type="evidence" value="ECO:0007669"/>
    <property type="project" value="UniProtKB-KW"/>
</dbReference>
<keyword evidence="3" id="KW-0132">Cell division</keyword>
<dbReference type="GO" id="GO:0000917">
    <property type="term" value="P:division septum assembly"/>
    <property type="evidence" value="ECO:0007669"/>
    <property type="project" value="UniProtKB-KW"/>
</dbReference>
<keyword evidence="7" id="KW-0342">GTP-binding</keyword>
<dbReference type="InterPro" id="IPR019987">
    <property type="entry name" value="GTP-bd_ribosome_bio_YsxC"/>
</dbReference>
<dbReference type="Proteomes" id="UP000823612">
    <property type="component" value="Unassembled WGS sequence"/>
</dbReference>
<dbReference type="InterPro" id="IPR006073">
    <property type="entry name" value="GTP-bd"/>
</dbReference>
<comment type="similarity">
    <text evidence="2">Belongs to the TRAFAC class TrmE-Era-EngA-EngB-Septin-like GTPase superfamily. EngB GTPase family.</text>
</comment>
<dbReference type="Pfam" id="PF01926">
    <property type="entry name" value="MMR_HSR1"/>
    <property type="match status" value="1"/>
</dbReference>
<evidence type="ECO:0000256" key="9">
    <source>
        <dbReference type="ARBA" id="ARBA00023306"/>
    </source>
</evidence>
<dbReference type="InterPro" id="IPR030393">
    <property type="entry name" value="G_ENGB_dom"/>
</dbReference>